<dbReference type="InterPro" id="IPR006050">
    <property type="entry name" value="DNA_photolyase_N"/>
</dbReference>
<comment type="caution">
    <text evidence="7">The sequence shown here is derived from an EMBL/GenBank/DDBJ whole genome shotgun (WGS) entry which is preliminary data.</text>
</comment>
<dbReference type="EMBL" id="JBEFKJ010000015">
    <property type="protein sequence ID" value="KAL2042036.1"/>
    <property type="molecule type" value="Genomic_DNA"/>
</dbReference>
<dbReference type="InterPro" id="IPR014729">
    <property type="entry name" value="Rossmann-like_a/b/a_fold"/>
</dbReference>
<keyword evidence="4" id="KW-0274">FAD</keyword>
<organism evidence="7 8">
    <name type="scientific">Stereocaulon virgatum</name>
    <dbReference type="NCBI Taxonomy" id="373712"/>
    <lineage>
        <taxon>Eukaryota</taxon>
        <taxon>Fungi</taxon>
        <taxon>Dikarya</taxon>
        <taxon>Ascomycota</taxon>
        <taxon>Pezizomycotina</taxon>
        <taxon>Lecanoromycetes</taxon>
        <taxon>OSLEUM clade</taxon>
        <taxon>Lecanoromycetidae</taxon>
        <taxon>Lecanorales</taxon>
        <taxon>Lecanorineae</taxon>
        <taxon>Stereocaulaceae</taxon>
        <taxon>Stereocaulon</taxon>
    </lineage>
</organism>
<dbReference type="InterPro" id="IPR036155">
    <property type="entry name" value="Crypto/Photolyase_N_sf"/>
</dbReference>
<dbReference type="SUPFAM" id="SSF52425">
    <property type="entry name" value="Cryptochrome/photolyase, N-terminal domain"/>
    <property type="match status" value="1"/>
</dbReference>
<dbReference type="InterPro" id="IPR002081">
    <property type="entry name" value="Cryptochrome/DNA_photolyase_1"/>
</dbReference>
<accession>A0ABR4AAY5</accession>
<proteinExistence type="inferred from homology"/>
<dbReference type="Proteomes" id="UP001590950">
    <property type="component" value="Unassembled WGS sequence"/>
</dbReference>
<keyword evidence="8" id="KW-1185">Reference proteome</keyword>
<feature type="domain" description="Photolyase/cryptochrome alpha/beta" evidence="6">
    <location>
        <begin position="137"/>
        <end position="274"/>
    </location>
</feature>
<keyword evidence="3" id="KW-0285">Flavoprotein</keyword>
<comment type="similarity">
    <text evidence="2">Belongs to the DNA photolyase class-1 family.</text>
</comment>
<gene>
    <name evidence="7" type="ORF">N7G274_005224</name>
</gene>
<evidence type="ECO:0000256" key="1">
    <source>
        <dbReference type="ARBA" id="ARBA00001974"/>
    </source>
</evidence>
<dbReference type="PRINTS" id="PR00147">
    <property type="entry name" value="DNAPHOTLYASE"/>
</dbReference>
<dbReference type="Pfam" id="PF03441">
    <property type="entry name" value="FAD_binding_7"/>
    <property type="match status" value="1"/>
</dbReference>
<dbReference type="PROSITE" id="PS51645">
    <property type="entry name" value="PHR_CRY_ALPHA_BETA"/>
    <property type="match status" value="1"/>
</dbReference>
<dbReference type="Gene3D" id="1.25.40.80">
    <property type="match status" value="1"/>
</dbReference>
<protein>
    <recommendedName>
        <fullName evidence="6">Photolyase/cryptochrome alpha/beta domain-containing protein</fullName>
    </recommendedName>
</protein>
<evidence type="ECO:0000256" key="2">
    <source>
        <dbReference type="ARBA" id="ARBA00005862"/>
    </source>
</evidence>
<dbReference type="SUPFAM" id="SSF48173">
    <property type="entry name" value="Cryptochrome/photolyase FAD-binding domain"/>
    <property type="match status" value="1"/>
</dbReference>
<evidence type="ECO:0000313" key="7">
    <source>
        <dbReference type="EMBL" id="KAL2042036.1"/>
    </source>
</evidence>
<dbReference type="PANTHER" id="PTHR11455:SF18">
    <property type="entry name" value="SI:CH1073-390K14.1"/>
    <property type="match status" value="1"/>
</dbReference>
<name>A0ABR4AAY5_9LECA</name>
<feature type="region of interest" description="Disordered" evidence="5">
    <location>
        <begin position="54"/>
        <end position="82"/>
    </location>
</feature>
<evidence type="ECO:0000313" key="8">
    <source>
        <dbReference type="Proteomes" id="UP001590950"/>
    </source>
</evidence>
<feature type="compositionally biased region" description="Basic and acidic residues" evidence="5">
    <location>
        <begin position="71"/>
        <end position="82"/>
    </location>
</feature>
<dbReference type="InterPro" id="IPR036134">
    <property type="entry name" value="Crypto/Photolyase_FAD-like_sf"/>
</dbReference>
<comment type="cofactor">
    <cofactor evidence="1">
        <name>FAD</name>
        <dbReference type="ChEBI" id="CHEBI:57692"/>
    </cofactor>
</comment>
<evidence type="ECO:0000256" key="4">
    <source>
        <dbReference type="ARBA" id="ARBA00022827"/>
    </source>
</evidence>
<dbReference type="PANTHER" id="PTHR11455">
    <property type="entry name" value="CRYPTOCHROME"/>
    <property type="match status" value="1"/>
</dbReference>
<evidence type="ECO:0000256" key="5">
    <source>
        <dbReference type="SAM" id="MobiDB-lite"/>
    </source>
</evidence>
<sequence length="629" mass="72406">MSLRVPIVAAARCCPSNRQFFLPIRVLPGRQPSTRAYQTSTIFRMASPKVHMNGTKRKVDGVPSGIPNKKSKSDVPAFKDSKQEEEYGIVDRQFYPPEMTNQRCSQYKNNEIERPIDTLGKAQKETQSEREQVQVKDAVVHWFKCDLRTADNKALHLASEKAKSKGVPLICLHVISPQDYKAHRTSAVRVDFVLRTLEVLMEDLAQLDIPLYVETVEKRKKVPERIFELCKQWGASHLYTNIEYEVDELRREASMTRKGLQEGIAMEAVPDTCVVAPGELLNGTGNQYSVYSPWFRAWIAYLHTHPHQLHLFDPPTQNPTDARQKYKELFDRRMPEAPENKKLTDDERKRFRSMWPPGEHEARQRLSKFLQERVDDYKDTRNFPAANSTAIVSVHFASGTLSARSAIAAARDANSVKKLDGGNKGIMCWISEVAWRDFYKHVLAHWPYVCMNKPFKPEYTNIEWEYNKELFTRWTEGQTGYPFIDAAMRQLNHTGYMHNRARMAVASFLAKDLLIDWRMGERYFMEHLIDGDFASNNGGWGFSASTGVDPQPYFRIFNPILQSEKFDESGEYIRKWVPELKHVQGKAIHDPHGRGAKGVQGYPKMCVDHKESRNRALARYKEGLGRDTA</sequence>
<dbReference type="Pfam" id="PF00875">
    <property type="entry name" value="DNA_photolyase"/>
    <property type="match status" value="1"/>
</dbReference>
<dbReference type="InterPro" id="IPR005101">
    <property type="entry name" value="Cryptochr/Photolyase_FAD-bd"/>
</dbReference>
<dbReference type="Gene3D" id="1.10.579.10">
    <property type="entry name" value="DNA Cyclobutane Dipyrimidine Photolyase, subunit A, domain 3"/>
    <property type="match status" value="1"/>
</dbReference>
<reference evidence="7 8" key="1">
    <citation type="submission" date="2024-09" db="EMBL/GenBank/DDBJ databases">
        <title>Rethinking Asexuality: The Enigmatic Case of Functional Sexual Genes in Lepraria (Stereocaulaceae).</title>
        <authorList>
            <person name="Doellman M."/>
            <person name="Sun Y."/>
            <person name="Barcenas-Pena A."/>
            <person name="Lumbsch H.T."/>
            <person name="Grewe F."/>
        </authorList>
    </citation>
    <scope>NUCLEOTIDE SEQUENCE [LARGE SCALE GENOMIC DNA]</scope>
    <source>
        <strain evidence="7 8">Mercado 3170</strain>
    </source>
</reference>
<dbReference type="Gene3D" id="3.40.50.620">
    <property type="entry name" value="HUPs"/>
    <property type="match status" value="1"/>
</dbReference>
<evidence type="ECO:0000259" key="6">
    <source>
        <dbReference type="PROSITE" id="PS51645"/>
    </source>
</evidence>
<evidence type="ECO:0000256" key="3">
    <source>
        <dbReference type="ARBA" id="ARBA00022630"/>
    </source>
</evidence>